<evidence type="ECO:0000313" key="7">
    <source>
        <dbReference type="Proteomes" id="UP001060414"/>
    </source>
</evidence>
<dbReference type="InterPro" id="IPR051169">
    <property type="entry name" value="NADH-Q_oxidoreductase"/>
</dbReference>
<proteinExistence type="predicted"/>
<dbReference type="InterPro" id="IPR023753">
    <property type="entry name" value="FAD/NAD-binding_dom"/>
</dbReference>
<organism evidence="6 7">
    <name type="scientific">Geoalkalibacter halelectricus</name>
    <dbReference type="NCBI Taxonomy" id="2847045"/>
    <lineage>
        <taxon>Bacteria</taxon>
        <taxon>Pseudomonadati</taxon>
        <taxon>Thermodesulfobacteriota</taxon>
        <taxon>Desulfuromonadia</taxon>
        <taxon>Desulfuromonadales</taxon>
        <taxon>Geoalkalibacteraceae</taxon>
        <taxon>Geoalkalibacter</taxon>
    </lineage>
</organism>
<keyword evidence="2" id="KW-0285">Flavoprotein</keyword>
<dbReference type="RefSeq" id="WP_260748434.1">
    <property type="nucleotide sequence ID" value="NZ_CP092109.1"/>
</dbReference>
<dbReference type="PRINTS" id="PR00411">
    <property type="entry name" value="PNDRDTASEI"/>
</dbReference>
<dbReference type="PANTHER" id="PTHR42913:SF9">
    <property type="entry name" value="SLR1591 PROTEIN"/>
    <property type="match status" value="1"/>
</dbReference>
<evidence type="ECO:0000259" key="5">
    <source>
        <dbReference type="Pfam" id="PF07992"/>
    </source>
</evidence>
<dbReference type="Pfam" id="PF07992">
    <property type="entry name" value="Pyr_redox_2"/>
    <property type="match status" value="1"/>
</dbReference>
<gene>
    <name evidence="6" type="ORF">L9S41_01475</name>
</gene>
<accession>A0ABY5ZN64</accession>
<feature type="domain" description="FAD/NAD(P)-binding" evidence="5">
    <location>
        <begin position="4"/>
        <end position="285"/>
    </location>
</feature>
<dbReference type="InterPro" id="IPR036188">
    <property type="entry name" value="FAD/NAD-bd_sf"/>
</dbReference>
<sequence>MGKHLVLVGGGHAHLTTLLKLKTLVDRGHRVTLMSPSPFHYYSGMGPGLLAGTFAPAETRFHIRRMAETRGATFIQDQVRELAPGQRRLILASGAELDYDLASFNIGSAISLEPGLDASRVIAVKPIENLYQARQDILARRRENPRLVVLGGGAAGVEIAGNLWRLLNTHQADGHITLVAGGGLLPALPRRAQELARRSLEQRGIEIIEGDAATACSATEVCLAGGRCLPCDLILAATGVRPPALFGRAGLEVGEEGGLAVNECLQSTSDPCIFGGGDCIHFSAAPLARVGVHAVRQNPVLWRNLRAALEGRELLEYRPQKKFLLILNLGDGTGIAVRGPFTGNGTGALHLKTWIDRRFMRRFQVSDEVREAAQTL</sequence>
<keyword evidence="7" id="KW-1185">Reference proteome</keyword>
<comment type="cofactor">
    <cofactor evidence="1">
        <name>FAD</name>
        <dbReference type="ChEBI" id="CHEBI:57692"/>
    </cofactor>
</comment>
<evidence type="ECO:0000256" key="1">
    <source>
        <dbReference type="ARBA" id="ARBA00001974"/>
    </source>
</evidence>
<dbReference type="EMBL" id="CP092109">
    <property type="protein sequence ID" value="UWZ80078.1"/>
    <property type="molecule type" value="Genomic_DNA"/>
</dbReference>
<evidence type="ECO:0000256" key="3">
    <source>
        <dbReference type="ARBA" id="ARBA00022827"/>
    </source>
</evidence>
<dbReference type="Gene3D" id="3.50.50.100">
    <property type="match status" value="1"/>
</dbReference>
<evidence type="ECO:0000313" key="6">
    <source>
        <dbReference type="EMBL" id="UWZ80078.1"/>
    </source>
</evidence>
<reference evidence="6" key="1">
    <citation type="journal article" date="2022" name="Environ. Microbiol.">
        <title>Geoalkalibacter halelectricus SAP #1 sp. nov. possessing extracellular electron transfer and mineral#reducing capabilities from a haloalkaline environment.</title>
        <authorList>
            <person name="Yadav S."/>
            <person name="Singh R."/>
            <person name="Sundharam S.S."/>
            <person name="Chaudhary S."/>
            <person name="Krishnamurthi S."/>
            <person name="Patil S.A."/>
        </authorList>
    </citation>
    <scope>NUCLEOTIDE SEQUENCE</scope>
    <source>
        <strain evidence="6">SAP-1</strain>
    </source>
</reference>
<dbReference type="SUPFAM" id="SSF51905">
    <property type="entry name" value="FAD/NAD(P)-binding domain"/>
    <property type="match status" value="2"/>
</dbReference>
<dbReference type="PANTHER" id="PTHR42913">
    <property type="entry name" value="APOPTOSIS-INDUCING FACTOR 1"/>
    <property type="match status" value="1"/>
</dbReference>
<protein>
    <submittedName>
        <fullName evidence="6">FAD-dependent oxidoreductase</fullName>
    </submittedName>
</protein>
<dbReference type="Proteomes" id="UP001060414">
    <property type="component" value="Chromosome"/>
</dbReference>
<dbReference type="PRINTS" id="PR00368">
    <property type="entry name" value="FADPNR"/>
</dbReference>
<evidence type="ECO:0000256" key="2">
    <source>
        <dbReference type="ARBA" id="ARBA00022630"/>
    </source>
</evidence>
<keyword evidence="3" id="KW-0274">FAD</keyword>
<keyword evidence="4" id="KW-0560">Oxidoreductase</keyword>
<evidence type="ECO:0000256" key="4">
    <source>
        <dbReference type="ARBA" id="ARBA00023002"/>
    </source>
</evidence>
<name>A0ABY5ZN64_9BACT</name>